<dbReference type="GO" id="GO:0050848">
    <property type="term" value="P:regulation of calcium-mediated signaling"/>
    <property type="evidence" value="ECO:0007669"/>
    <property type="project" value="TreeGrafter"/>
</dbReference>
<dbReference type="PROSITE" id="PS50262">
    <property type="entry name" value="G_PROTEIN_RECEP_F1_2"/>
    <property type="match status" value="1"/>
</dbReference>
<organism evidence="8">
    <name type="scientific">Hirondellea gigas</name>
    <dbReference type="NCBI Taxonomy" id="1518452"/>
    <lineage>
        <taxon>Eukaryota</taxon>
        <taxon>Metazoa</taxon>
        <taxon>Ecdysozoa</taxon>
        <taxon>Arthropoda</taxon>
        <taxon>Crustacea</taxon>
        <taxon>Multicrustacea</taxon>
        <taxon>Malacostraca</taxon>
        <taxon>Eumalacostraca</taxon>
        <taxon>Peracarida</taxon>
        <taxon>Amphipoda</taxon>
        <taxon>Amphilochidea</taxon>
        <taxon>Lysianassida</taxon>
        <taxon>Lysianassidira</taxon>
        <taxon>Lysianassoidea</taxon>
        <taxon>Lysianassidae</taxon>
        <taxon>Hirondellea</taxon>
    </lineage>
</organism>
<reference evidence="8" key="1">
    <citation type="submission" date="2017-11" db="EMBL/GenBank/DDBJ databases">
        <title>The sensing device of the deep-sea amphipod.</title>
        <authorList>
            <person name="Kobayashi H."/>
            <person name="Nagahama T."/>
            <person name="Arai W."/>
            <person name="Sasagawa Y."/>
            <person name="Umeda M."/>
            <person name="Hayashi T."/>
            <person name="Nikaido I."/>
            <person name="Watanabe H."/>
            <person name="Oguri K."/>
            <person name="Kitazato H."/>
            <person name="Fujioka K."/>
            <person name="Kido Y."/>
            <person name="Takami H."/>
        </authorList>
    </citation>
    <scope>NUCLEOTIDE SEQUENCE</scope>
    <source>
        <tissue evidence="8">Whole body</tissue>
    </source>
</reference>
<evidence type="ECO:0000256" key="1">
    <source>
        <dbReference type="ARBA" id="ARBA00004370"/>
    </source>
</evidence>
<keyword evidence="2 6" id="KW-0812">Transmembrane</keyword>
<evidence type="ECO:0000256" key="3">
    <source>
        <dbReference type="ARBA" id="ARBA00022989"/>
    </source>
</evidence>
<keyword evidence="3 6" id="KW-1133">Transmembrane helix</keyword>
<feature type="transmembrane region" description="Helical" evidence="6">
    <location>
        <begin position="29"/>
        <end position="48"/>
    </location>
</feature>
<feature type="transmembrane region" description="Helical" evidence="6">
    <location>
        <begin position="81"/>
        <end position="103"/>
    </location>
</feature>
<evidence type="ECO:0000256" key="4">
    <source>
        <dbReference type="ARBA" id="ARBA00023136"/>
    </source>
</evidence>
<protein>
    <submittedName>
        <fullName evidence="8">G-protein coupled receptor 143-like</fullName>
    </submittedName>
</protein>
<dbReference type="Pfam" id="PF02101">
    <property type="entry name" value="Ocular_alb"/>
    <property type="match status" value="1"/>
</dbReference>
<dbReference type="Gene3D" id="1.20.1070.10">
    <property type="entry name" value="Rhodopsin 7-helix transmembrane proteins"/>
    <property type="match status" value="1"/>
</dbReference>
<feature type="transmembrane region" description="Helical" evidence="6">
    <location>
        <begin position="165"/>
        <end position="187"/>
    </location>
</feature>
<dbReference type="AlphaFoldDB" id="A0A6A7FTE6"/>
<dbReference type="GO" id="GO:0032438">
    <property type="term" value="P:melanosome organization"/>
    <property type="evidence" value="ECO:0007669"/>
    <property type="project" value="TreeGrafter"/>
</dbReference>
<dbReference type="GO" id="GO:0005886">
    <property type="term" value="C:plasma membrane"/>
    <property type="evidence" value="ECO:0007669"/>
    <property type="project" value="TreeGrafter"/>
</dbReference>
<dbReference type="GO" id="GO:0035240">
    <property type="term" value="F:dopamine binding"/>
    <property type="evidence" value="ECO:0007669"/>
    <property type="project" value="InterPro"/>
</dbReference>
<dbReference type="GO" id="GO:0072545">
    <property type="term" value="F:L-tyrosine binding"/>
    <property type="evidence" value="ECO:0007669"/>
    <property type="project" value="InterPro"/>
</dbReference>
<evidence type="ECO:0000259" key="7">
    <source>
        <dbReference type="PROSITE" id="PS50262"/>
    </source>
</evidence>
<feature type="compositionally biased region" description="Low complexity" evidence="5">
    <location>
        <begin position="394"/>
        <end position="403"/>
    </location>
</feature>
<dbReference type="PRINTS" id="PR00965">
    <property type="entry name" value="OCULARALBNSM"/>
</dbReference>
<feature type="compositionally biased region" description="Polar residues" evidence="5">
    <location>
        <begin position="404"/>
        <end position="418"/>
    </location>
</feature>
<dbReference type="PANTHER" id="PTHR15177">
    <property type="entry name" value="G-PROTEIN COUPLED RECEPTOR 143"/>
    <property type="match status" value="1"/>
</dbReference>
<evidence type="ECO:0000256" key="2">
    <source>
        <dbReference type="ARBA" id="ARBA00022692"/>
    </source>
</evidence>
<feature type="region of interest" description="Disordered" evidence="5">
    <location>
        <begin position="394"/>
        <end position="418"/>
    </location>
</feature>
<feature type="transmembrane region" description="Helical" evidence="6">
    <location>
        <begin position="123"/>
        <end position="144"/>
    </location>
</feature>
<dbReference type="PANTHER" id="PTHR15177:SF2">
    <property type="entry name" value="G-PROTEIN COUPLED RECEPTOR 143"/>
    <property type="match status" value="1"/>
</dbReference>
<feature type="transmembrane region" description="Helical" evidence="6">
    <location>
        <begin position="207"/>
        <end position="228"/>
    </location>
</feature>
<evidence type="ECO:0000313" key="8">
    <source>
        <dbReference type="EMBL" id="LAC21861.1"/>
    </source>
</evidence>
<dbReference type="InterPro" id="IPR017452">
    <property type="entry name" value="GPCR_Rhodpsn_7TM"/>
</dbReference>
<keyword evidence="4 6" id="KW-0472">Membrane</keyword>
<accession>A0A6A7FTE6</accession>
<name>A0A6A7FTE6_9CRUS</name>
<sequence length="435" mass="48755">MASPIVESMCCVPVSSELTQHILSTFRTVPYNVICLVSSVLGVMGAIYQLRILRSHQQASSSTNSQLHTHRPRILRTHGHVIVKWLAVSDLCAAAGIALRSALWLWDSAAVTGGLEEQDASPGRIFCVAMASWIHYFYTCTYLWTCIYCVDCVRGVHDLRTNKSWYHASAWLIPAALTSAGLFGLYAPDFKCHSSSSNPYIRFLPNYLSTALPLLVVLFACPLLYLVAANTLHTLLASITARYTSTERAVVRGVRRRFLLLCVVFWLCWLPNVLNALLLWLAWDDLPYTTLTVLWYAMAVLNPLQAVLNSFVYPSQSARFAHSSTLDSSPPFLSLASLRDWLLWVITCGGVWCCFWRLANEKIWGHNFNKESIAADHTRDTDVVEYEEYEELSSSEYQSASSSPRTLGSQSPVNESVPLLQSSKLSSYTPYNTRL</sequence>
<evidence type="ECO:0000256" key="6">
    <source>
        <dbReference type="SAM" id="Phobius"/>
    </source>
</evidence>
<dbReference type="SUPFAM" id="SSF81321">
    <property type="entry name" value="Family A G protein-coupled receptor-like"/>
    <property type="match status" value="1"/>
</dbReference>
<feature type="domain" description="G-protein coupled receptors family 1 profile" evidence="7">
    <location>
        <begin position="170"/>
        <end position="313"/>
    </location>
</feature>
<dbReference type="EMBL" id="IACT01002592">
    <property type="protein sequence ID" value="LAC21861.1"/>
    <property type="molecule type" value="mRNA"/>
</dbReference>
<dbReference type="InterPro" id="IPR001414">
    <property type="entry name" value="GPR143"/>
</dbReference>
<dbReference type="GO" id="GO:0072544">
    <property type="term" value="F:L-DOPA binding"/>
    <property type="evidence" value="ECO:0007669"/>
    <property type="project" value="InterPro"/>
</dbReference>
<dbReference type="GO" id="GO:0035643">
    <property type="term" value="F:L-DOPA receptor activity"/>
    <property type="evidence" value="ECO:0007669"/>
    <property type="project" value="TreeGrafter"/>
</dbReference>
<proteinExistence type="evidence at transcript level"/>
<keyword evidence="8" id="KW-0675">Receptor</keyword>
<evidence type="ECO:0000256" key="5">
    <source>
        <dbReference type="SAM" id="MobiDB-lite"/>
    </source>
</evidence>
<feature type="transmembrane region" description="Helical" evidence="6">
    <location>
        <begin position="258"/>
        <end position="283"/>
    </location>
</feature>
<comment type="subcellular location">
    <subcellularLocation>
        <location evidence="1">Membrane</location>
    </subcellularLocation>
</comment>